<protein>
    <submittedName>
        <fullName evidence="2">Uncharacterized protein</fullName>
    </submittedName>
</protein>
<evidence type="ECO:0000256" key="1">
    <source>
        <dbReference type="SAM" id="MobiDB-lite"/>
    </source>
</evidence>
<dbReference type="EMBL" id="JAVIIQ010000004">
    <property type="protein sequence ID" value="MDX8531736.1"/>
    <property type="molecule type" value="Genomic_DNA"/>
</dbReference>
<proteinExistence type="predicted"/>
<feature type="compositionally biased region" description="Basic and acidic residues" evidence="1">
    <location>
        <begin position="52"/>
        <end position="61"/>
    </location>
</feature>
<dbReference type="RefSeq" id="WP_320247459.1">
    <property type="nucleotide sequence ID" value="NZ_JAVIIQ010000004.1"/>
</dbReference>
<evidence type="ECO:0000313" key="3">
    <source>
        <dbReference type="Proteomes" id="UP001285154"/>
    </source>
</evidence>
<organism evidence="2 3">
    <name type="scientific">Mesorhizobium vachelliae</name>
    <dbReference type="NCBI Taxonomy" id="3072309"/>
    <lineage>
        <taxon>Bacteria</taxon>
        <taxon>Pseudomonadati</taxon>
        <taxon>Pseudomonadota</taxon>
        <taxon>Alphaproteobacteria</taxon>
        <taxon>Hyphomicrobiales</taxon>
        <taxon>Phyllobacteriaceae</taxon>
        <taxon>Mesorhizobium</taxon>
    </lineage>
</organism>
<keyword evidence="3" id="KW-1185">Reference proteome</keyword>
<feature type="compositionally biased region" description="Basic and acidic residues" evidence="1">
    <location>
        <begin position="33"/>
        <end position="42"/>
    </location>
</feature>
<gene>
    <name evidence="2" type="ORF">RFM42_12125</name>
</gene>
<dbReference type="Proteomes" id="UP001285154">
    <property type="component" value="Unassembled WGS sequence"/>
</dbReference>
<evidence type="ECO:0000313" key="2">
    <source>
        <dbReference type="EMBL" id="MDX8531736.1"/>
    </source>
</evidence>
<reference evidence="2 3" key="1">
    <citation type="submission" date="2023-08" db="EMBL/GenBank/DDBJ databases">
        <title>Implementing the SeqCode for naming new Mesorhizobium species isolated from Vachellia karroo root nodules.</title>
        <authorList>
            <person name="Van Lill M."/>
        </authorList>
    </citation>
    <scope>NUCLEOTIDE SEQUENCE [LARGE SCALE GENOMIC DNA]</scope>
    <source>
        <strain evidence="2 3">VK25D</strain>
    </source>
</reference>
<feature type="region of interest" description="Disordered" evidence="1">
    <location>
        <begin position="32"/>
        <end position="61"/>
    </location>
</feature>
<name>A0ABU5A231_9HYPH</name>
<accession>A0ABU5A231</accession>
<sequence length="61" mass="6805">MSVLGILLHFTRAVVLAHYNAKVRNLMEAMPPEARKGARRQEPASALEEECSDRPVHHGGR</sequence>
<comment type="caution">
    <text evidence="2">The sequence shown here is derived from an EMBL/GenBank/DDBJ whole genome shotgun (WGS) entry which is preliminary data.</text>
</comment>